<evidence type="ECO:0000313" key="2">
    <source>
        <dbReference type="Proteomes" id="UP001449225"/>
    </source>
</evidence>
<evidence type="ECO:0000313" key="1">
    <source>
        <dbReference type="EMBL" id="MEM5536817.1"/>
    </source>
</evidence>
<reference evidence="1 2" key="1">
    <citation type="submission" date="2024-03" db="EMBL/GenBank/DDBJ databases">
        <title>Community enrichment and isolation of bacterial strains for fucoidan degradation.</title>
        <authorList>
            <person name="Sichert A."/>
        </authorList>
    </citation>
    <scope>NUCLEOTIDE SEQUENCE [LARGE SCALE GENOMIC DNA]</scope>
    <source>
        <strain evidence="1 2">AS76</strain>
    </source>
</reference>
<sequence length="67" mass="7625">MTENTLKTQLKQLLNRGYSEIDVLNLGIAPKHLVDQAISEYNADQRIQDQTLRTQHNQANFAMRLGG</sequence>
<dbReference type="RefSeq" id="WP_067984048.1">
    <property type="nucleotide sequence ID" value="NZ_CAXBCE010000008.1"/>
</dbReference>
<accession>A0ABU9TUE8</accession>
<keyword evidence="2" id="KW-1185">Reference proteome</keyword>
<organism evidence="1 2">
    <name type="scientific">Neptuniibacter pectenicola</name>
    <dbReference type="NCBI Taxonomy" id="1806669"/>
    <lineage>
        <taxon>Bacteria</taxon>
        <taxon>Pseudomonadati</taxon>
        <taxon>Pseudomonadota</taxon>
        <taxon>Gammaproteobacteria</taxon>
        <taxon>Oceanospirillales</taxon>
        <taxon>Oceanospirillaceae</taxon>
        <taxon>Neptuniibacter</taxon>
    </lineage>
</organism>
<name>A0ABU9TUE8_9GAMM</name>
<proteinExistence type="predicted"/>
<gene>
    <name evidence="1" type="ORF">WNY58_10480</name>
</gene>
<protein>
    <submittedName>
        <fullName evidence="1">Uncharacterized protein</fullName>
    </submittedName>
</protein>
<dbReference type="Proteomes" id="UP001449225">
    <property type="component" value="Unassembled WGS sequence"/>
</dbReference>
<comment type="caution">
    <text evidence="1">The sequence shown here is derived from an EMBL/GenBank/DDBJ whole genome shotgun (WGS) entry which is preliminary data.</text>
</comment>
<dbReference type="EMBL" id="JBBMRA010000008">
    <property type="protein sequence ID" value="MEM5536817.1"/>
    <property type="molecule type" value="Genomic_DNA"/>
</dbReference>